<organism evidence="8">
    <name type="scientific">uncultured Rubrobacteraceae bacterium</name>
    <dbReference type="NCBI Taxonomy" id="349277"/>
    <lineage>
        <taxon>Bacteria</taxon>
        <taxon>Bacillati</taxon>
        <taxon>Actinomycetota</taxon>
        <taxon>Rubrobacteria</taxon>
        <taxon>Rubrobacterales</taxon>
        <taxon>Rubrobacteraceae</taxon>
        <taxon>environmental samples</taxon>
    </lineage>
</organism>
<dbReference type="GO" id="GO:0022857">
    <property type="term" value="F:transmembrane transporter activity"/>
    <property type="evidence" value="ECO:0007669"/>
    <property type="project" value="InterPro"/>
</dbReference>
<dbReference type="Pfam" id="PF07690">
    <property type="entry name" value="MFS_1"/>
    <property type="match status" value="1"/>
</dbReference>
<dbReference type="PROSITE" id="PS50850">
    <property type="entry name" value="MFS"/>
    <property type="match status" value="1"/>
</dbReference>
<feature type="transmembrane region" description="Helical" evidence="6">
    <location>
        <begin position="85"/>
        <end position="106"/>
    </location>
</feature>
<dbReference type="AlphaFoldDB" id="A0A6J4R6W6"/>
<accession>A0A6J4R6W6</accession>
<evidence type="ECO:0000256" key="3">
    <source>
        <dbReference type="ARBA" id="ARBA00022692"/>
    </source>
</evidence>
<dbReference type="CDD" id="cd17474">
    <property type="entry name" value="MFS_YfmO_like"/>
    <property type="match status" value="1"/>
</dbReference>
<dbReference type="InterPro" id="IPR005829">
    <property type="entry name" value="Sugar_transporter_CS"/>
</dbReference>
<comment type="subcellular location">
    <subcellularLocation>
        <location evidence="1">Cell membrane</location>
        <topology evidence="1">Multi-pass membrane protein</topology>
    </subcellularLocation>
</comment>
<feature type="transmembrane region" description="Helical" evidence="6">
    <location>
        <begin position="218"/>
        <end position="242"/>
    </location>
</feature>
<evidence type="ECO:0000256" key="1">
    <source>
        <dbReference type="ARBA" id="ARBA00004651"/>
    </source>
</evidence>
<name>A0A6J4R6W6_9ACTN</name>
<dbReference type="Pfam" id="PF00083">
    <property type="entry name" value="Sugar_tr"/>
    <property type="match status" value="1"/>
</dbReference>
<evidence type="ECO:0000256" key="4">
    <source>
        <dbReference type="ARBA" id="ARBA00022989"/>
    </source>
</evidence>
<evidence type="ECO:0000256" key="6">
    <source>
        <dbReference type="SAM" id="Phobius"/>
    </source>
</evidence>
<dbReference type="Gene3D" id="1.20.1250.20">
    <property type="entry name" value="MFS general substrate transporter like domains"/>
    <property type="match status" value="1"/>
</dbReference>
<dbReference type="InterPro" id="IPR050189">
    <property type="entry name" value="MFS_Efflux_Transporters"/>
</dbReference>
<feature type="transmembrane region" description="Helical" evidence="6">
    <location>
        <begin position="112"/>
        <end position="132"/>
    </location>
</feature>
<dbReference type="SUPFAM" id="SSF103473">
    <property type="entry name" value="MFS general substrate transporter"/>
    <property type="match status" value="1"/>
</dbReference>
<feature type="domain" description="Major facilitator superfamily (MFS) profile" evidence="7">
    <location>
        <begin position="19"/>
        <end position="394"/>
    </location>
</feature>
<evidence type="ECO:0000313" key="8">
    <source>
        <dbReference type="EMBL" id="CAA9460791.1"/>
    </source>
</evidence>
<dbReference type="PRINTS" id="PR01036">
    <property type="entry name" value="TCRTETB"/>
</dbReference>
<dbReference type="InterPro" id="IPR036259">
    <property type="entry name" value="MFS_trans_sf"/>
</dbReference>
<evidence type="ECO:0000256" key="2">
    <source>
        <dbReference type="ARBA" id="ARBA00022475"/>
    </source>
</evidence>
<dbReference type="PROSITE" id="PS00216">
    <property type="entry name" value="SUGAR_TRANSPORT_1"/>
    <property type="match status" value="1"/>
</dbReference>
<dbReference type="GO" id="GO:0005886">
    <property type="term" value="C:plasma membrane"/>
    <property type="evidence" value="ECO:0007669"/>
    <property type="project" value="UniProtKB-SubCell"/>
</dbReference>
<sequence length="394" mass="41821">MSAQEESSGSDEPVYKDHNLHVVWFVTLMAVLGSSSVTPAFPEVRQAFGVSAGQVGLLITVFTLPGVFLTSVAGGLSDRFGRRKILVPSLFLFGIAGGVCALAPSFELLLGLRAIQGVGAAALGAMNVTVIGDLFSGQDRTAALGYNSSVLSVGTASYPAIGGALAMFGWYYPFALPLLAIPIGFLVLFSLYNPEPHNEQSIKEYVGNIWEHVKDRRVAGIFIGNLVTFVILFGALITYLPTVMYERFGVGPLVIGIIIASASLTTALTSTQIGRLTDRFSETVLIRMSFVLYAVALILVPFVTVVWMLLVSTVIFGVAQSLNLPNSFSLLNEAAPDENRGAFMALNSTILRIGQTLGPLFMSAAAIPLGLDGAYLMTAVLAAAMFLVALVLIR</sequence>
<feature type="transmembrane region" description="Helical" evidence="6">
    <location>
        <begin position="290"/>
        <end position="319"/>
    </location>
</feature>
<keyword evidence="3 6" id="KW-0812">Transmembrane</keyword>
<evidence type="ECO:0000256" key="5">
    <source>
        <dbReference type="ARBA" id="ARBA00023136"/>
    </source>
</evidence>
<reference evidence="8" key="1">
    <citation type="submission" date="2020-02" db="EMBL/GenBank/DDBJ databases">
        <authorList>
            <person name="Meier V. D."/>
        </authorList>
    </citation>
    <scope>NUCLEOTIDE SEQUENCE</scope>
    <source>
        <strain evidence="8">AVDCRST_MAG14</strain>
    </source>
</reference>
<dbReference type="InterPro" id="IPR011701">
    <property type="entry name" value="MFS"/>
</dbReference>
<feature type="transmembrane region" description="Helical" evidence="6">
    <location>
        <begin position="248"/>
        <end position="269"/>
    </location>
</feature>
<proteinExistence type="predicted"/>
<keyword evidence="4 6" id="KW-1133">Transmembrane helix</keyword>
<keyword evidence="2" id="KW-1003">Cell membrane</keyword>
<gene>
    <name evidence="8" type="ORF">AVDCRST_MAG14-2403</name>
</gene>
<dbReference type="EMBL" id="CADCVG010000098">
    <property type="protein sequence ID" value="CAA9460791.1"/>
    <property type="molecule type" value="Genomic_DNA"/>
</dbReference>
<protein>
    <submittedName>
        <fullName evidence="8">Uncharacterized MFS-type transporter</fullName>
    </submittedName>
</protein>
<dbReference type="InterPro" id="IPR005828">
    <property type="entry name" value="MFS_sugar_transport-like"/>
</dbReference>
<dbReference type="PANTHER" id="PTHR43124">
    <property type="entry name" value="PURINE EFFLUX PUMP PBUE"/>
    <property type="match status" value="1"/>
</dbReference>
<feature type="transmembrane region" description="Helical" evidence="6">
    <location>
        <begin position="47"/>
        <end position="73"/>
    </location>
</feature>
<evidence type="ECO:0000259" key="7">
    <source>
        <dbReference type="PROSITE" id="PS50850"/>
    </source>
</evidence>
<feature type="transmembrane region" description="Helical" evidence="6">
    <location>
        <begin position="144"/>
        <end position="168"/>
    </location>
</feature>
<feature type="transmembrane region" description="Helical" evidence="6">
    <location>
        <begin position="374"/>
        <end position="393"/>
    </location>
</feature>
<dbReference type="InterPro" id="IPR020846">
    <property type="entry name" value="MFS_dom"/>
</dbReference>
<feature type="transmembrane region" description="Helical" evidence="6">
    <location>
        <begin position="21"/>
        <end position="41"/>
    </location>
</feature>
<dbReference type="PANTHER" id="PTHR43124:SF3">
    <property type="entry name" value="CHLORAMPHENICOL EFFLUX PUMP RV0191"/>
    <property type="match status" value="1"/>
</dbReference>
<feature type="transmembrane region" description="Helical" evidence="6">
    <location>
        <begin position="174"/>
        <end position="193"/>
    </location>
</feature>
<keyword evidence="5 6" id="KW-0472">Membrane</keyword>